<protein>
    <submittedName>
        <fullName evidence="2">NTPase</fullName>
    </submittedName>
</protein>
<reference evidence="2 3" key="1">
    <citation type="submission" date="2020-03" db="EMBL/GenBank/DDBJ databases">
        <title>Bacterial isolates of synthetic phycosphere.</title>
        <authorList>
            <person name="Fu H."/>
            <person name="Moran M.A."/>
        </authorList>
    </citation>
    <scope>NUCLEOTIDE SEQUENCE [LARGE SCALE GENOMIC DNA]</scope>
    <source>
        <strain evidence="2 3">HF1</strain>
    </source>
</reference>
<dbReference type="InterPro" id="IPR011646">
    <property type="entry name" value="KAP_P-loop"/>
</dbReference>
<comment type="caution">
    <text evidence="2">The sequence shown here is derived from an EMBL/GenBank/DDBJ whole genome shotgun (WGS) entry which is preliminary data.</text>
</comment>
<dbReference type="Proteomes" id="UP000709466">
    <property type="component" value="Unassembled WGS sequence"/>
</dbReference>
<evidence type="ECO:0000313" key="2">
    <source>
        <dbReference type="EMBL" id="NIY73983.1"/>
    </source>
</evidence>
<gene>
    <name evidence="2" type="ORF">HCZ30_16275</name>
</gene>
<name>A0ABX0W1N0_9RHOB</name>
<evidence type="ECO:0000259" key="1">
    <source>
        <dbReference type="Pfam" id="PF07693"/>
    </source>
</evidence>
<dbReference type="InterPro" id="IPR027417">
    <property type="entry name" value="P-loop_NTPase"/>
</dbReference>
<dbReference type="EMBL" id="JAATOP010000017">
    <property type="protein sequence ID" value="NIY73983.1"/>
    <property type="molecule type" value="Genomic_DNA"/>
</dbReference>
<sequence length="460" mass="51363">MTDDSSRDIWKDDRLGYQAIGAAFTNLIKSIDDEKVISIEAGFGRGKTFFRKAWAQQLRAAGEVVIEVDVRLSDHSGDPVITLLGAMLEHLPREDVAKTKEALKKAKKIGQVAAKAGASILFKHATEDALNLLTDKAIDELGDFDALDGLLEDVGGEMSKAAAQLIATSMVAERIRKKELPDQLRTLREALTSSNEVNRVVVIIDELDRCHPDYALAFLEATKLMFDQTGFTFCLMVNADYLENLAKHRYGAAQGDEMYLDKFVDIRLGLASQPENLSAAVSDLVHELPPFTPFGEAEEFSSTAAAELAAKLAVASTCGMRKIKRILLKVELALRCYRDRPIDLPLLIYLAFEPHLPSKDWLNRAALTPEVLVQYNRGWEKLNSHPNRAIADKRHEFGPSELRKLGVPELTDLPDDRYRLPEKNKDYQAWAKVILFLAPHYIPEHEKMLNSIAAVMVPDE</sequence>
<organism evidence="2 3">
    <name type="scientific">Marivivens donghaensis</name>
    <dbReference type="NCBI Taxonomy" id="1699413"/>
    <lineage>
        <taxon>Bacteria</taxon>
        <taxon>Pseudomonadati</taxon>
        <taxon>Pseudomonadota</taxon>
        <taxon>Alphaproteobacteria</taxon>
        <taxon>Rhodobacterales</taxon>
        <taxon>Paracoccaceae</taxon>
        <taxon>Marivivens group</taxon>
        <taxon>Marivivens</taxon>
    </lineage>
</organism>
<dbReference type="RefSeq" id="WP_167639365.1">
    <property type="nucleotide sequence ID" value="NZ_JAATOP010000017.1"/>
</dbReference>
<dbReference type="SUPFAM" id="SSF52540">
    <property type="entry name" value="P-loop containing nucleoside triphosphate hydrolases"/>
    <property type="match status" value="1"/>
</dbReference>
<proteinExistence type="predicted"/>
<keyword evidence="3" id="KW-1185">Reference proteome</keyword>
<feature type="domain" description="KAP NTPase" evidence="1">
    <location>
        <begin position="22"/>
        <end position="331"/>
    </location>
</feature>
<evidence type="ECO:0000313" key="3">
    <source>
        <dbReference type="Proteomes" id="UP000709466"/>
    </source>
</evidence>
<accession>A0ABX0W1N0</accession>
<dbReference type="Pfam" id="PF07693">
    <property type="entry name" value="KAP_NTPase"/>
    <property type="match status" value="1"/>
</dbReference>